<dbReference type="Ensembl" id="ENSLBET00000004082.1">
    <property type="protein sequence ID" value="ENSLBEP00000003876.1"/>
    <property type="gene ID" value="ENSLBEG00000002968.1"/>
</dbReference>
<dbReference type="GO" id="GO:0006284">
    <property type="term" value="P:base-excision repair"/>
    <property type="evidence" value="ECO:0007669"/>
    <property type="project" value="TreeGrafter"/>
</dbReference>
<evidence type="ECO:0000313" key="3">
    <source>
        <dbReference type="Ensembl" id="ENSLBEP00000003876.1"/>
    </source>
</evidence>
<keyword evidence="4" id="KW-1185">Reference proteome</keyword>
<dbReference type="InterPro" id="IPR022312">
    <property type="entry name" value="DNA_pol_X"/>
</dbReference>
<dbReference type="GO" id="GO:0006303">
    <property type="term" value="P:double-strand break repair via nonhomologous end joining"/>
    <property type="evidence" value="ECO:0007669"/>
    <property type="project" value="TreeGrafter"/>
</dbReference>
<dbReference type="GO" id="GO:0003887">
    <property type="term" value="F:DNA-directed DNA polymerase activity"/>
    <property type="evidence" value="ECO:0007669"/>
    <property type="project" value="InterPro"/>
</dbReference>
<name>A0A3Q3ECT5_9LABR</name>
<organism evidence="3 4">
    <name type="scientific">Labrus bergylta</name>
    <name type="common">ballan wrasse</name>
    <dbReference type="NCBI Taxonomy" id="56723"/>
    <lineage>
        <taxon>Eukaryota</taxon>
        <taxon>Metazoa</taxon>
        <taxon>Chordata</taxon>
        <taxon>Craniata</taxon>
        <taxon>Vertebrata</taxon>
        <taxon>Euteleostomi</taxon>
        <taxon>Actinopterygii</taxon>
        <taxon>Neopterygii</taxon>
        <taxon>Teleostei</taxon>
        <taxon>Neoteleostei</taxon>
        <taxon>Acanthomorphata</taxon>
        <taxon>Eupercaria</taxon>
        <taxon>Labriformes</taxon>
        <taxon>Labridae</taxon>
        <taxon>Labrus</taxon>
    </lineage>
</organism>
<feature type="active site" description="Nucleophile; Schiff-base intermediate with DNA; for 5'-dRP lyase activity" evidence="1">
    <location>
        <position position="79"/>
    </location>
</feature>
<reference evidence="3" key="1">
    <citation type="submission" date="2025-08" db="UniProtKB">
        <authorList>
            <consortium name="Ensembl"/>
        </authorList>
    </citation>
    <scope>IDENTIFICATION</scope>
</reference>
<dbReference type="GO" id="GO:0003677">
    <property type="term" value="F:DNA binding"/>
    <property type="evidence" value="ECO:0007669"/>
    <property type="project" value="InterPro"/>
</dbReference>
<dbReference type="GeneTree" id="ENSGT00940000156918"/>
<sequence length="128" mass="14663">MINTLLEQHFSKIVYIKLKTITFIEVGFITGLELRLDSFGYGYKIKRKAASTISKYPNKIKNGEEAKKLEGVGAKIAEKIDEFLQTGKLRKLEKVSLWVFEMMTRSSINFLTRVTGIGYVFSFIELTI</sequence>
<evidence type="ECO:0000259" key="2">
    <source>
        <dbReference type="Pfam" id="PF14716"/>
    </source>
</evidence>
<evidence type="ECO:0000256" key="1">
    <source>
        <dbReference type="PIRSR" id="PIRSR622312-50"/>
    </source>
</evidence>
<dbReference type="Proteomes" id="UP000261660">
    <property type="component" value="Unplaced"/>
</dbReference>
<protein>
    <submittedName>
        <fullName evidence="3">Polymerase (DNA directed), beta</fullName>
    </submittedName>
</protein>
<dbReference type="PANTHER" id="PTHR11276">
    <property type="entry name" value="DNA POLYMERASE TYPE-X FAMILY MEMBER"/>
    <property type="match status" value="1"/>
</dbReference>
<feature type="domain" description="Crossover junction endonuclease MUS81-like HHH" evidence="2">
    <location>
        <begin position="47"/>
        <end position="89"/>
    </location>
</feature>
<dbReference type="InterPro" id="IPR010996">
    <property type="entry name" value="HHH_MUS81"/>
</dbReference>
<dbReference type="InterPro" id="IPR027421">
    <property type="entry name" value="DNA_pol_lamdba_lyase_dom_sf"/>
</dbReference>
<accession>A0A3Q3ECT5</accession>
<dbReference type="SUPFAM" id="SSF47802">
    <property type="entry name" value="DNA polymerase beta, N-terminal domain-like"/>
    <property type="match status" value="1"/>
</dbReference>
<dbReference type="Gene3D" id="1.10.150.110">
    <property type="entry name" value="DNA polymerase beta, N-terminal domain-like"/>
    <property type="match status" value="1"/>
</dbReference>
<dbReference type="GO" id="GO:0005634">
    <property type="term" value="C:nucleus"/>
    <property type="evidence" value="ECO:0007669"/>
    <property type="project" value="TreeGrafter"/>
</dbReference>
<dbReference type="Pfam" id="PF14716">
    <property type="entry name" value="HHH_8"/>
    <property type="match status" value="1"/>
</dbReference>
<reference evidence="3" key="2">
    <citation type="submission" date="2025-09" db="UniProtKB">
        <authorList>
            <consortium name="Ensembl"/>
        </authorList>
    </citation>
    <scope>IDENTIFICATION</scope>
</reference>
<proteinExistence type="predicted"/>
<dbReference type="AlphaFoldDB" id="A0A3Q3ECT5"/>
<dbReference type="PANTHER" id="PTHR11276:SF42">
    <property type="entry name" value="DNA POLYMERASE BETA"/>
    <property type="match status" value="1"/>
</dbReference>
<evidence type="ECO:0000313" key="4">
    <source>
        <dbReference type="Proteomes" id="UP000261660"/>
    </source>
</evidence>